<evidence type="ECO:0000256" key="1">
    <source>
        <dbReference type="SAM" id="Coils"/>
    </source>
</evidence>
<gene>
    <name evidence="3" type="ORF">SCF082_LOCUS7190</name>
</gene>
<keyword evidence="4" id="KW-1185">Reference proteome</keyword>
<feature type="coiled-coil region" evidence="1">
    <location>
        <begin position="141"/>
        <end position="180"/>
    </location>
</feature>
<dbReference type="Proteomes" id="UP001642464">
    <property type="component" value="Unassembled WGS sequence"/>
</dbReference>
<evidence type="ECO:0000313" key="4">
    <source>
        <dbReference type="Proteomes" id="UP001642464"/>
    </source>
</evidence>
<protein>
    <submittedName>
        <fullName evidence="3">Uncharacterized protein</fullName>
    </submittedName>
</protein>
<comment type="caution">
    <text evidence="3">The sequence shown here is derived from an EMBL/GenBank/DDBJ whole genome shotgun (WGS) entry which is preliminary data.</text>
</comment>
<dbReference type="EMBL" id="CAXAMM010004003">
    <property type="protein sequence ID" value="CAK9002090.1"/>
    <property type="molecule type" value="Genomic_DNA"/>
</dbReference>
<feature type="compositionally biased region" description="Basic and acidic residues" evidence="2">
    <location>
        <begin position="123"/>
        <end position="141"/>
    </location>
</feature>
<feature type="region of interest" description="Disordered" evidence="2">
    <location>
        <begin position="103"/>
        <end position="141"/>
    </location>
</feature>
<feature type="region of interest" description="Disordered" evidence="2">
    <location>
        <begin position="475"/>
        <end position="518"/>
    </location>
</feature>
<sequence length="780" mass="88404">MPDGEARAQKASGSEPTVYADKGYMDDYDVCGQTGWTTLPQLSGRSVSPRPTRPARSDLSKLDHIIQQAKEVQDQLLSSVRVTAPQVPSSVAEPITMAAATVPPSVPGNAPGGPWAFSTPVRRSREGKTPRSKLEESSRVRRAADELLESVRRRALEAEIERLRGELAAAEASKQKLQAGESAEAEAGAEATRLLREARVEVNRLKAALQRQGHFDRIKEAESHRKAFEQELRTAREDAARKHEELQHLNQVQQEQLVKERDAERRLRLEAETRREAILLKLREMEEAERLRQNAEGLLNELREEIRQLQGVLHVEQLARQAAEQRQSAVEGLHQRSQQENAQLRKSVTALAQQEKQKFEELLDTERSLRQSAEEQCRKLQADLSRCLKELETNVQDKKVELEARQAAELRSKTVEESCLQLRNEKLKLEAQIHELELQLDAKGASSEHLRTQLARLQADEERWVQERTRLEAQMRSQATDMHSRTADMESLQQKLEREGEVSQRQLEQAKQEQASLKRQLDEAKATLSDFDGRQQRLSKERDDALLQVREVQAKLEQQQNEATATLSDFDGRQQRLSKERDDALLQVREVQAKLEQQQNEVLRLSTELSDARAQSVPKSGLEEMQRLMDSLQKERDTLQADVEHYKQAISERRKAESSLRAALQEEQNNGRILHQELEEVKRIRSLSAASQEGMSPEPSPRPQAAGTPGRASITDSDVHTLVQKIRRSEITTSLSKDMGEVDLTGTAFARRDKKEDASSYETISVSEDQVIDLKGVSQA</sequence>
<accession>A0ABP0IHK0</accession>
<keyword evidence="1" id="KW-0175">Coiled coil</keyword>
<feature type="region of interest" description="Disordered" evidence="2">
    <location>
        <begin position="39"/>
        <end position="59"/>
    </location>
</feature>
<feature type="region of interest" description="Disordered" evidence="2">
    <location>
        <begin position="688"/>
        <end position="720"/>
    </location>
</feature>
<organism evidence="3 4">
    <name type="scientific">Durusdinium trenchii</name>
    <dbReference type="NCBI Taxonomy" id="1381693"/>
    <lineage>
        <taxon>Eukaryota</taxon>
        <taxon>Sar</taxon>
        <taxon>Alveolata</taxon>
        <taxon>Dinophyceae</taxon>
        <taxon>Suessiales</taxon>
        <taxon>Symbiodiniaceae</taxon>
        <taxon>Durusdinium</taxon>
    </lineage>
</organism>
<feature type="compositionally biased region" description="Polar residues" evidence="2">
    <location>
        <begin position="503"/>
        <end position="517"/>
    </location>
</feature>
<evidence type="ECO:0000313" key="3">
    <source>
        <dbReference type="EMBL" id="CAK9002090.1"/>
    </source>
</evidence>
<proteinExistence type="predicted"/>
<reference evidence="3 4" key="1">
    <citation type="submission" date="2024-02" db="EMBL/GenBank/DDBJ databases">
        <authorList>
            <person name="Chen Y."/>
            <person name="Shah S."/>
            <person name="Dougan E. K."/>
            <person name="Thang M."/>
            <person name="Chan C."/>
        </authorList>
    </citation>
    <scope>NUCLEOTIDE SEQUENCE [LARGE SCALE GENOMIC DNA]</scope>
</reference>
<dbReference type="Gene3D" id="1.10.287.1490">
    <property type="match status" value="1"/>
</dbReference>
<name>A0ABP0IHK0_9DINO</name>
<evidence type="ECO:0000256" key="2">
    <source>
        <dbReference type="SAM" id="MobiDB-lite"/>
    </source>
</evidence>